<name>A0A0F7SEA5_PHARH</name>
<dbReference type="Gene3D" id="2.30.30.40">
    <property type="entry name" value="SH3 Domains"/>
    <property type="match status" value="1"/>
</dbReference>
<dbReference type="GO" id="GO:0007232">
    <property type="term" value="P:osmosensory signaling pathway via Sho1 osmosensor"/>
    <property type="evidence" value="ECO:0007669"/>
    <property type="project" value="UniProtKB-ARBA"/>
</dbReference>
<evidence type="ECO:0000256" key="5">
    <source>
        <dbReference type="ARBA" id="ARBA00022692"/>
    </source>
</evidence>
<dbReference type="FunFam" id="2.30.30.40:FF:000213">
    <property type="entry name" value="High osmolarity signaling protein SHO1"/>
    <property type="match status" value="1"/>
</dbReference>
<proteinExistence type="inferred from homology"/>
<evidence type="ECO:0000256" key="4">
    <source>
        <dbReference type="ARBA" id="ARBA00022475"/>
    </source>
</evidence>
<evidence type="ECO:0000256" key="8">
    <source>
        <dbReference type="ARBA" id="ARBA00023136"/>
    </source>
</evidence>
<dbReference type="CDD" id="cd11855">
    <property type="entry name" value="SH3_Sho1p"/>
    <property type="match status" value="1"/>
</dbReference>
<dbReference type="InterPro" id="IPR001452">
    <property type="entry name" value="SH3_domain"/>
</dbReference>
<dbReference type="InterPro" id="IPR036028">
    <property type="entry name" value="SH3-like_dom_sf"/>
</dbReference>
<dbReference type="EMBL" id="LN483144">
    <property type="protein sequence ID" value="CDZ96491.1"/>
    <property type="molecule type" value="Genomic_DNA"/>
</dbReference>
<feature type="region of interest" description="Disordered" evidence="10">
    <location>
        <begin position="160"/>
        <end position="231"/>
    </location>
</feature>
<feature type="compositionally biased region" description="Polar residues" evidence="10">
    <location>
        <begin position="219"/>
        <end position="231"/>
    </location>
</feature>
<feature type="compositionally biased region" description="Polar residues" evidence="10">
    <location>
        <begin position="183"/>
        <end position="197"/>
    </location>
</feature>
<keyword evidence="4" id="KW-1003">Cell membrane</keyword>
<feature type="transmembrane region" description="Helical" evidence="11">
    <location>
        <begin position="112"/>
        <end position="130"/>
    </location>
</feature>
<evidence type="ECO:0000256" key="2">
    <source>
        <dbReference type="ARBA" id="ARBA00009739"/>
    </source>
</evidence>
<keyword evidence="6 11" id="KW-1133">Transmembrane helix</keyword>
<evidence type="ECO:0000256" key="3">
    <source>
        <dbReference type="ARBA" id="ARBA00022443"/>
    </source>
</evidence>
<comment type="subcellular location">
    <subcellularLocation>
        <location evidence="1">Cell membrane</location>
        <topology evidence="1">Multi-pass membrane protein</topology>
    </subcellularLocation>
</comment>
<dbReference type="PROSITE" id="PS50002">
    <property type="entry name" value="SH3"/>
    <property type="match status" value="1"/>
</dbReference>
<evidence type="ECO:0000256" key="6">
    <source>
        <dbReference type="ARBA" id="ARBA00022989"/>
    </source>
</evidence>
<dbReference type="InterPro" id="IPR035522">
    <property type="entry name" value="Sho1_SH3"/>
</dbReference>
<feature type="transmembrane region" description="Helical" evidence="11">
    <location>
        <begin position="51"/>
        <end position="74"/>
    </location>
</feature>
<dbReference type="AlphaFoldDB" id="A0A0F7SEA5"/>
<evidence type="ECO:0000256" key="7">
    <source>
        <dbReference type="ARBA" id="ARBA00023016"/>
    </source>
</evidence>
<keyword evidence="8 11" id="KW-0472">Membrane</keyword>
<dbReference type="PANTHER" id="PTHR15735">
    <property type="entry name" value="FCH AND DOUBLE SH3 DOMAINS PROTEIN"/>
    <property type="match status" value="1"/>
</dbReference>
<evidence type="ECO:0000313" key="13">
    <source>
        <dbReference type="EMBL" id="CDZ96491.1"/>
    </source>
</evidence>
<dbReference type="SMR" id="A0A0F7SEA5"/>
<accession>A0A0F7SEA5</accession>
<organism evidence="13">
    <name type="scientific">Phaffia rhodozyma</name>
    <name type="common">Yeast</name>
    <name type="synonym">Xanthophyllomyces dendrorhous</name>
    <dbReference type="NCBI Taxonomy" id="264483"/>
    <lineage>
        <taxon>Eukaryota</taxon>
        <taxon>Fungi</taxon>
        <taxon>Dikarya</taxon>
        <taxon>Basidiomycota</taxon>
        <taxon>Agaricomycotina</taxon>
        <taxon>Tremellomycetes</taxon>
        <taxon>Cystofilobasidiales</taxon>
        <taxon>Mrakiaceae</taxon>
        <taxon>Phaffia</taxon>
    </lineage>
</organism>
<feature type="transmembrane region" description="Helical" evidence="11">
    <location>
        <begin position="80"/>
        <end position="100"/>
    </location>
</feature>
<evidence type="ECO:0000256" key="10">
    <source>
        <dbReference type="SAM" id="MobiDB-lite"/>
    </source>
</evidence>
<feature type="compositionally biased region" description="Low complexity" evidence="10">
    <location>
        <begin position="198"/>
        <end position="209"/>
    </location>
</feature>
<dbReference type="SMART" id="SM00326">
    <property type="entry name" value="SH3"/>
    <property type="match status" value="1"/>
</dbReference>
<protein>
    <submittedName>
        <fullName evidence="13">SHO1</fullName>
    </submittedName>
</protein>
<dbReference type="GO" id="GO:0005886">
    <property type="term" value="C:plasma membrane"/>
    <property type="evidence" value="ECO:0007669"/>
    <property type="project" value="UniProtKB-SubCell"/>
</dbReference>
<sequence length="308" mass="33285">MPGRTSFSFQPFLTHYILLITWALAVIGWFVAFIGMAVGEAQRPSSVTGSLFETSWFGIFCQLGVMVGLFIGIATDSLPLYQLQLCTFGAVALVFAVFGANNIFGSLHPQQAAGAGWLILAIVDIFWLLYLTSEKPTVLNHLLNSNAVVHGPQLVHPSGSKSLMVPQSSGSNLGNHGMMPNAYANNQSSSTAHINQIRNSNLRSSTNTSGYPGGESHVGDQSQDVLVGSSSTPLMQESTDLERGDAFMPPKRAKALYAYQASPDDPQEMSFLKGEILEISDNTGKWWQARKHDGTTGICPSNYLQLLP</sequence>
<evidence type="ECO:0000256" key="1">
    <source>
        <dbReference type="ARBA" id="ARBA00004651"/>
    </source>
</evidence>
<evidence type="ECO:0000256" key="11">
    <source>
        <dbReference type="SAM" id="Phobius"/>
    </source>
</evidence>
<comment type="similarity">
    <text evidence="2">Belongs to the SHO1 family.</text>
</comment>
<keyword evidence="5 11" id="KW-0812">Transmembrane</keyword>
<keyword evidence="3 9" id="KW-0728">SH3 domain</keyword>
<feature type="domain" description="SH3" evidence="12">
    <location>
        <begin position="248"/>
        <end position="308"/>
    </location>
</feature>
<feature type="transmembrane region" description="Helical" evidence="11">
    <location>
        <begin position="16"/>
        <end position="39"/>
    </location>
</feature>
<dbReference type="PRINTS" id="PR00452">
    <property type="entry name" value="SH3DOMAIN"/>
</dbReference>
<dbReference type="GO" id="GO:0030833">
    <property type="term" value="P:regulation of actin filament polymerization"/>
    <property type="evidence" value="ECO:0007669"/>
    <property type="project" value="TreeGrafter"/>
</dbReference>
<evidence type="ECO:0000256" key="9">
    <source>
        <dbReference type="PROSITE-ProRule" id="PRU00192"/>
    </source>
</evidence>
<dbReference type="Pfam" id="PF00018">
    <property type="entry name" value="SH3_1"/>
    <property type="match status" value="1"/>
</dbReference>
<reference evidence="13" key="1">
    <citation type="submission" date="2014-08" db="EMBL/GenBank/DDBJ databases">
        <authorList>
            <person name="Sharma Rahul"/>
            <person name="Thines Marco"/>
        </authorList>
    </citation>
    <scope>NUCLEOTIDE SEQUENCE</scope>
</reference>
<dbReference type="SUPFAM" id="SSF50044">
    <property type="entry name" value="SH3-domain"/>
    <property type="match status" value="1"/>
</dbReference>
<feature type="compositionally biased region" description="Polar residues" evidence="10">
    <location>
        <begin position="160"/>
        <end position="174"/>
    </location>
</feature>
<keyword evidence="7" id="KW-0346">Stress response</keyword>
<evidence type="ECO:0000259" key="12">
    <source>
        <dbReference type="PROSITE" id="PS50002"/>
    </source>
</evidence>
<dbReference type="PANTHER" id="PTHR15735:SF20">
    <property type="entry name" value="HIGH OSMOLARITY SIGNALING PROTEIN SHO1"/>
    <property type="match status" value="1"/>
</dbReference>